<keyword evidence="3" id="KW-1185">Reference proteome</keyword>
<feature type="chain" id="PRO_5010229358" description="UrcA family protein" evidence="1">
    <location>
        <begin position="31"/>
        <end position="121"/>
    </location>
</feature>
<evidence type="ECO:0000313" key="3">
    <source>
        <dbReference type="Proteomes" id="UP000179467"/>
    </source>
</evidence>
<dbReference type="RefSeq" id="WP_015458971.1">
    <property type="nucleotide sequence ID" value="NZ_MIPT01000001.1"/>
</dbReference>
<sequence length="121" mass="12560">MFTRFTRSALLGSLGAVVASATLLAAPASAQSEPRTAVVRYGDLDLNSSDGVAALDSRVRRAVANVCGVGDSQTLTEIAQSRKCARTAMNEANGRVQFAVAAARSKQGYASNDVTVKTPAR</sequence>
<dbReference type="AlphaFoldDB" id="A0A1S1HA57"/>
<evidence type="ECO:0000256" key="1">
    <source>
        <dbReference type="SAM" id="SignalP"/>
    </source>
</evidence>
<dbReference type="OrthoDB" id="7511162at2"/>
<dbReference type="InterPro" id="IPR030972">
    <property type="entry name" value="UrcA_uranyl"/>
</dbReference>
<protein>
    <recommendedName>
        <fullName evidence="4">UrcA family protein</fullName>
    </recommendedName>
</protein>
<dbReference type="NCBIfam" id="TIGR04433">
    <property type="entry name" value="UrcA_uranyl"/>
    <property type="match status" value="1"/>
</dbReference>
<organism evidence="2 3">
    <name type="scientific">Edaphosphingomonas haloaromaticamans</name>
    <dbReference type="NCBI Taxonomy" id="653954"/>
    <lineage>
        <taxon>Bacteria</taxon>
        <taxon>Pseudomonadati</taxon>
        <taxon>Pseudomonadota</taxon>
        <taxon>Alphaproteobacteria</taxon>
        <taxon>Sphingomonadales</taxon>
        <taxon>Rhizorhabdaceae</taxon>
        <taxon>Edaphosphingomonas</taxon>
    </lineage>
</organism>
<name>A0A1S1HA57_9SPHN</name>
<evidence type="ECO:0000313" key="2">
    <source>
        <dbReference type="EMBL" id="OHT18331.1"/>
    </source>
</evidence>
<comment type="caution">
    <text evidence="2">The sequence shown here is derived from an EMBL/GenBank/DDBJ whole genome shotgun (WGS) entry which is preliminary data.</text>
</comment>
<dbReference type="EMBL" id="MIPT01000001">
    <property type="protein sequence ID" value="OHT18331.1"/>
    <property type="molecule type" value="Genomic_DNA"/>
</dbReference>
<proteinExistence type="predicted"/>
<dbReference type="Proteomes" id="UP000179467">
    <property type="component" value="Unassembled WGS sequence"/>
</dbReference>
<reference evidence="2 3" key="1">
    <citation type="submission" date="2016-09" db="EMBL/GenBank/DDBJ databases">
        <title>Metabolic pathway, cell adaptation mechanisms and a novel monoxygenase revealed through proteogenomic-transcription analysis of a Sphingomonas haloaromaticamans strain degrading the fungicide ortho-phenylphenol.</title>
        <authorList>
            <person name="Perruchon C."/>
            <person name="Papadopoulou E.S."/>
            <person name="Rousidou C."/>
            <person name="Vasileiadis S."/>
            <person name="Tanou G."/>
            <person name="Amoutzias G."/>
            <person name="Molassiotis A."/>
            <person name="Karpouzas D.G."/>
        </authorList>
    </citation>
    <scope>NUCLEOTIDE SEQUENCE [LARGE SCALE GENOMIC DNA]</scope>
    <source>
        <strain evidence="2 3">P3</strain>
    </source>
</reference>
<keyword evidence="1" id="KW-0732">Signal</keyword>
<evidence type="ECO:0008006" key="4">
    <source>
        <dbReference type="Google" id="ProtNLM"/>
    </source>
</evidence>
<accession>A0A1S1HA57</accession>
<feature type="signal peptide" evidence="1">
    <location>
        <begin position="1"/>
        <end position="30"/>
    </location>
</feature>
<gene>
    <name evidence="2" type="ORF">BHE75_00302</name>
</gene>